<dbReference type="Proteomes" id="UP000007575">
    <property type="component" value="Plasmid P2"/>
</dbReference>
<dbReference type="EMBL" id="CP002193">
    <property type="protein sequence ID" value="AFD27366.1"/>
    <property type="molecule type" value="Genomic_DNA"/>
</dbReference>
<dbReference type="InterPro" id="IPR037185">
    <property type="entry name" value="EmrE-like"/>
</dbReference>
<organism evidence="1 2">
    <name type="scientific">Deinococcus gobiensis (strain DSM 21396 / JCM 16679 / CGMCC 1.7299 / I-0)</name>
    <dbReference type="NCBI Taxonomy" id="745776"/>
    <lineage>
        <taxon>Bacteria</taxon>
        <taxon>Thermotogati</taxon>
        <taxon>Deinococcota</taxon>
        <taxon>Deinococci</taxon>
        <taxon>Deinococcales</taxon>
        <taxon>Deinococcaceae</taxon>
        <taxon>Deinococcus</taxon>
    </lineage>
</organism>
<proteinExistence type="predicted"/>
<protein>
    <recommendedName>
        <fullName evidence="3">EamA domain-containing protein</fullName>
    </recommendedName>
</protein>
<accession>H8H1G9</accession>
<dbReference type="SUPFAM" id="SSF103481">
    <property type="entry name" value="Multidrug resistance efflux transporter EmrE"/>
    <property type="match status" value="1"/>
</dbReference>
<keyword evidence="1" id="KW-0614">Plasmid</keyword>
<dbReference type="KEGG" id="dgo:DGo_PB0097"/>
<gene>
    <name evidence="1" type="ordered locus">DGo_PB0097</name>
</gene>
<keyword evidence="2" id="KW-1185">Reference proteome</keyword>
<name>H8H1G9_DEIGI</name>
<evidence type="ECO:0008006" key="3">
    <source>
        <dbReference type="Google" id="ProtNLM"/>
    </source>
</evidence>
<dbReference type="AlphaFoldDB" id="H8H1G9"/>
<dbReference type="HOGENOM" id="CLU_3327132_0_0_0"/>
<sequence>MFVNLEPLVGTVLGVMILHERLGPFTWVGGGSSWGPRR</sequence>
<evidence type="ECO:0000313" key="1">
    <source>
        <dbReference type="EMBL" id="AFD27366.1"/>
    </source>
</evidence>
<reference evidence="1 2" key="1">
    <citation type="journal article" date="2012" name="PLoS ONE">
        <title>Genome sequence and transcriptome analysis of the radioresistant bacterium Deinococcus gobiensis: insights into the extreme environmental adaptations.</title>
        <authorList>
            <person name="Yuan M."/>
            <person name="Chen M."/>
            <person name="Zhang W."/>
            <person name="Lu W."/>
            <person name="Wang J."/>
            <person name="Yang M."/>
            <person name="Zhao P."/>
            <person name="Tang R."/>
            <person name="Li X."/>
            <person name="Hao Y."/>
            <person name="Zhou Z."/>
            <person name="Zhan Y."/>
            <person name="Yu H."/>
            <person name="Teng C."/>
            <person name="Yan Y."/>
            <person name="Ping S."/>
            <person name="Wang Y."/>
            <person name="Lin M."/>
        </authorList>
    </citation>
    <scope>NUCLEOTIDE SEQUENCE [LARGE SCALE GENOMIC DNA]</scope>
    <source>
        <strain evidence="2">DSM 21396 / JCM 16679 / CGMCC 1.7299 / I-0</strain>
        <plasmid evidence="1">P2</plasmid>
    </source>
</reference>
<dbReference type="PATRIC" id="fig|745776.4.peg.3494"/>
<geneLocation type="plasmid" evidence="1 2">
    <name>P2</name>
</geneLocation>
<evidence type="ECO:0000313" key="2">
    <source>
        <dbReference type="Proteomes" id="UP000007575"/>
    </source>
</evidence>